<dbReference type="InterPro" id="IPR005630">
    <property type="entry name" value="Terpene_synthase_metal-bd"/>
</dbReference>
<dbReference type="GO" id="GO:0080027">
    <property type="term" value="P:response to herbivore"/>
    <property type="evidence" value="ECO:0007669"/>
    <property type="project" value="UniProtKB-ARBA"/>
</dbReference>
<dbReference type="SFLD" id="SFLDG01019">
    <property type="entry name" value="Terpene_Cyclase_Like_1_C_Termi"/>
    <property type="match status" value="1"/>
</dbReference>
<dbReference type="InterPro" id="IPR008930">
    <property type="entry name" value="Terpenoid_cyclase/PrenylTrfase"/>
</dbReference>
<evidence type="ECO:0000256" key="1">
    <source>
        <dbReference type="ARBA" id="ARBA00001946"/>
    </source>
</evidence>
<dbReference type="RefSeq" id="XP_027348218.1">
    <property type="nucleotide sequence ID" value="XM_027492417.1"/>
</dbReference>
<feature type="domain" description="Terpene synthase metal-binding" evidence="6">
    <location>
        <begin position="286"/>
        <end position="525"/>
    </location>
</feature>
<evidence type="ECO:0000259" key="5">
    <source>
        <dbReference type="Pfam" id="PF01397"/>
    </source>
</evidence>
<name>A0A8B8KXY0_ABRPR</name>
<dbReference type="InterPro" id="IPR001906">
    <property type="entry name" value="Terpene_synth_N"/>
</dbReference>
<dbReference type="Pfam" id="PF03936">
    <property type="entry name" value="Terpene_synth_C"/>
    <property type="match status" value="1"/>
</dbReference>
<accession>A0A8B8KXY0</accession>
<dbReference type="SFLD" id="SFLDG01604">
    <property type="entry name" value="Terpene_Cyclase_Like_1_C_Termi"/>
    <property type="match status" value="1"/>
</dbReference>
<dbReference type="SUPFAM" id="SSF48239">
    <property type="entry name" value="Terpenoid cyclases/Protein prenyltransferases"/>
    <property type="match status" value="1"/>
</dbReference>
<proteinExistence type="predicted"/>
<dbReference type="AlphaFoldDB" id="A0A8B8KXY0"/>
<dbReference type="InterPro" id="IPR050148">
    <property type="entry name" value="Terpene_synthase-like"/>
</dbReference>
<dbReference type="GeneID" id="113859711"/>
<evidence type="ECO:0000259" key="6">
    <source>
        <dbReference type="Pfam" id="PF03936"/>
    </source>
</evidence>
<organism evidence="7 8">
    <name type="scientific">Abrus precatorius</name>
    <name type="common">Indian licorice</name>
    <name type="synonym">Glycine abrus</name>
    <dbReference type="NCBI Taxonomy" id="3816"/>
    <lineage>
        <taxon>Eukaryota</taxon>
        <taxon>Viridiplantae</taxon>
        <taxon>Streptophyta</taxon>
        <taxon>Embryophyta</taxon>
        <taxon>Tracheophyta</taxon>
        <taxon>Spermatophyta</taxon>
        <taxon>Magnoliopsida</taxon>
        <taxon>eudicotyledons</taxon>
        <taxon>Gunneridae</taxon>
        <taxon>Pentapetalae</taxon>
        <taxon>rosids</taxon>
        <taxon>fabids</taxon>
        <taxon>Fabales</taxon>
        <taxon>Fabaceae</taxon>
        <taxon>Papilionoideae</taxon>
        <taxon>50 kb inversion clade</taxon>
        <taxon>NPAAA clade</taxon>
        <taxon>indigoferoid/millettioid clade</taxon>
        <taxon>Abreae</taxon>
        <taxon>Abrus</taxon>
    </lineage>
</organism>
<dbReference type="InterPro" id="IPR036965">
    <property type="entry name" value="Terpene_synth_N_sf"/>
</dbReference>
<keyword evidence="2" id="KW-0479">Metal-binding</keyword>
<dbReference type="PANTHER" id="PTHR31225:SF252">
    <property type="entry name" value="TERPENE SYNTHASE 12-RELATED"/>
    <property type="match status" value="1"/>
</dbReference>
<evidence type="ECO:0000313" key="8">
    <source>
        <dbReference type="RefSeq" id="XP_027348218.1"/>
    </source>
</evidence>
<dbReference type="InterPro" id="IPR008949">
    <property type="entry name" value="Isoprenoid_synthase_dom_sf"/>
</dbReference>
<reference evidence="8" key="2">
    <citation type="submission" date="2025-08" db="UniProtKB">
        <authorList>
            <consortium name="RefSeq"/>
        </authorList>
    </citation>
    <scope>IDENTIFICATION</scope>
    <source>
        <tissue evidence="8">Young leaves</tissue>
    </source>
</reference>
<feature type="domain" description="Terpene synthase N-terminal" evidence="5">
    <location>
        <begin position="53"/>
        <end position="229"/>
    </location>
</feature>
<keyword evidence="7" id="KW-1185">Reference proteome</keyword>
<dbReference type="GO" id="GO:0016102">
    <property type="term" value="P:diterpenoid biosynthetic process"/>
    <property type="evidence" value="ECO:0007669"/>
    <property type="project" value="InterPro"/>
</dbReference>
<dbReference type="SFLD" id="SFLDS00005">
    <property type="entry name" value="Isoprenoid_Synthase_Type_I"/>
    <property type="match status" value="1"/>
</dbReference>
<comment type="cofactor">
    <cofactor evidence="1">
        <name>Mg(2+)</name>
        <dbReference type="ChEBI" id="CHEBI:18420"/>
    </cofactor>
</comment>
<dbReference type="OrthoDB" id="1936865at2759"/>
<gene>
    <name evidence="8" type="primary">LOC113859711</name>
</gene>
<dbReference type="InterPro" id="IPR034741">
    <property type="entry name" value="Terpene_cyclase-like_1_C"/>
</dbReference>
<dbReference type="Pfam" id="PF01397">
    <property type="entry name" value="Terpene_synth"/>
    <property type="match status" value="1"/>
</dbReference>
<dbReference type="GO" id="GO:0000287">
    <property type="term" value="F:magnesium ion binding"/>
    <property type="evidence" value="ECO:0007669"/>
    <property type="project" value="InterPro"/>
</dbReference>
<dbReference type="Proteomes" id="UP000694853">
    <property type="component" value="Unplaced"/>
</dbReference>
<dbReference type="GO" id="GO:0009611">
    <property type="term" value="P:response to wounding"/>
    <property type="evidence" value="ECO:0007669"/>
    <property type="project" value="UniProtKB-ARBA"/>
</dbReference>
<sequence length="612" mass="70528">MLLNSCFISHACFGKLEKPKGPNLLPQRIISPLRCDATTSVSQRKSANYQPNLWNYEFLQSLKPDYADVRYEDKARKLHEEVRAMIMDENAEMWAKLELIDDVKRLGLSYRFEKEIGEALDRFLSFERCNTTIVRRSLHETALSFRLLREYGYDVTTDIFERFKDDEGNFKASLSKDVKGMLSLYEASFLGYEGEQILDEAKAFTSFHLKNLDQGRSSSILVEEVNHALELPLHLRIQRLEARWYVESYAKRKNANGVLLEAAKLDFNIVQSTLQNDLQEMSRWWKGMGLASKLSFSRDRLMECFFWTVGMVFEPQFSDLRKGLTKITSLITTIDDVYDVYGTLDELELFTAAVESWDVKAVHVLPDYMKICFLALYNTVNEFAYDALKEQEQDILPYLTKAWTVMLKAFLQEAKWCRDKHLPNFDDYLKNAWVSVSGVVILTHAYFLLNHNITKEALESLDNYHALLKTPSIIFRLCNDLGTSKAELNRGEAASSILCYMRESGVSEESAYKHIHNLLNETWKKMNKDGITHSPFPKPFVEIAMNLARISQCTYQHGDGHGAPDSSAKNRIRSLIIEPIALKDTGISINNYEDLVIYSVKDDINLIAKRRN</sequence>
<protein>
    <submittedName>
        <fullName evidence="8">Tricyclene synthase EBOS, chloroplastic-like</fullName>
    </submittedName>
</protein>
<dbReference type="CDD" id="cd00684">
    <property type="entry name" value="Terpene_cyclase_plant_C1"/>
    <property type="match status" value="1"/>
</dbReference>
<dbReference type="InterPro" id="IPR044814">
    <property type="entry name" value="Terpene_cyclase_plant_C1"/>
</dbReference>
<evidence type="ECO:0000313" key="7">
    <source>
        <dbReference type="Proteomes" id="UP000694853"/>
    </source>
</evidence>
<dbReference type="Gene3D" id="1.10.600.10">
    <property type="entry name" value="Farnesyl Diphosphate Synthase"/>
    <property type="match status" value="1"/>
</dbReference>
<dbReference type="Gene3D" id="1.50.10.130">
    <property type="entry name" value="Terpene synthase, N-terminal domain"/>
    <property type="match status" value="1"/>
</dbReference>
<evidence type="ECO:0000256" key="3">
    <source>
        <dbReference type="ARBA" id="ARBA00022842"/>
    </source>
</evidence>
<reference evidence="7" key="1">
    <citation type="journal article" date="2019" name="Toxins">
        <title>Detection of Abrin-Like and Prepropulchellin-Like Toxin Genes and Transcripts Using Whole Genome Sequencing and Full-Length Transcript Sequencing of Abrus precatorius.</title>
        <authorList>
            <person name="Hovde B.T."/>
            <person name="Daligault H.E."/>
            <person name="Hanschen E.R."/>
            <person name="Kunde Y.A."/>
            <person name="Johnson M.B."/>
            <person name="Starkenburg S.R."/>
            <person name="Johnson S.L."/>
        </authorList>
    </citation>
    <scope>NUCLEOTIDE SEQUENCE [LARGE SCALE GENOMIC DNA]</scope>
</reference>
<dbReference type="PANTHER" id="PTHR31225">
    <property type="entry name" value="OS04G0344100 PROTEIN-RELATED"/>
    <property type="match status" value="1"/>
</dbReference>
<evidence type="ECO:0000256" key="4">
    <source>
        <dbReference type="ARBA" id="ARBA00023239"/>
    </source>
</evidence>
<dbReference type="FunFam" id="1.50.10.130:FF:000001">
    <property type="entry name" value="Isoprene synthase, chloroplastic"/>
    <property type="match status" value="1"/>
</dbReference>
<dbReference type="FunFam" id="1.10.600.10:FF:000007">
    <property type="entry name" value="Isoprene synthase, chloroplastic"/>
    <property type="match status" value="1"/>
</dbReference>
<keyword evidence="3" id="KW-0460">Magnesium</keyword>
<dbReference type="GO" id="GO:0010333">
    <property type="term" value="F:terpene synthase activity"/>
    <property type="evidence" value="ECO:0007669"/>
    <property type="project" value="InterPro"/>
</dbReference>
<evidence type="ECO:0000256" key="2">
    <source>
        <dbReference type="ARBA" id="ARBA00022723"/>
    </source>
</evidence>
<keyword evidence="4" id="KW-0456">Lyase</keyword>
<dbReference type="SUPFAM" id="SSF48576">
    <property type="entry name" value="Terpenoid synthases"/>
    <property type="match status" value="1"/>
</dbReference>
<dbReference type="KEGG" id="aprc:113859711"/>